<reference evidence="2" key="1">
    <citation type="submission" date="2023-04" db="EMBL/GenBank/DDBJ databases">
        <authorList>
            <consortium name="ELIXIR-Norway"/>
        </authorList>
    </citation>
    <scope>NUCLEOTIDE SEQUENCE [LARGE SCALE GENOMIC DNA]</scope>
</reference>
<evidence type="ECO:0000256" key="1">
    <source>
        <dbReference type="SAM" id="MobiDB-lite"/>
    </source>
</evidence>
<protein>
    <submittedName>
        <fullName evidence="2">Uncharacterized protein</fullName>
    </submittedName>
</protein>
<keyword evidence="3" id="KW-1185">Reference proteome</keyword>
<accession>A0ABN8YU41</accession>
<organism evidence="2 3">
    <name type="scientific">Rangifer tarandus platyrhynchus</name>
    <name type="common">Svalbard reindeer</name>
    <dbReference type="NCBI Taxonomy" id="3082113"/>
    <lineage>
        <taxon>Eukaryota</taxon>
        <taxon>Metazoa</taxon>
        <taxon>Chordata</taxon>
        <taxon>Craniata</taxon>
        <taxon>Vertebrata</taxon>
        <taxon>Euteleostomi</taxon>
        <taxon>Mammalia</taxon>
        <taxon>Eutheria</taxon>
        <taxon>Laurasiatheria</taxon>
        <taxon>Artiodactyla</taxon>
        <taxon>Ruminantia</taxon>
        <taxon>Pecora</taxon>
        <taxon>Cervidae</taxon>
        <taxon>Odocoileinae</taxon>
        <taxon>Rangifer</taxon>
    </lineage>
</organism>
<evidence type="ECO:0000313" key="2">
    <source>
        <dbReference type="EMBL" id="CAI9165120.1"/>
    </source>
</evidence>
<proteinExistence type="predicted"/>
<gene>
    <name evidence="2" type="ORF">MRATA1EN1_LOCUS14082</name>
</gene>
<dbReference type="Proteomes" id="UP001176941">
    <property type="component" value="Chromosome 24"/>
</dbReference>
<name>A0ABN8YU41_RANTA</name>
<dbReference type="EMBL" id="OX459960">
    <property type="protein sequence ID" value="CAI9165120.1"/>
    <property type="molecule type" value="Genomic_DNA"/>
</dbReference>
<evidence type="ECO:0000313" key="3">
    <source>
        <dbReference type="Proteomes" id="UP001176941"/>
    </source>
</evidence>
<sequence>MSAPRLGTGGRGPAPGSPGVGEDREASSGHLGQQARASREGTSCQGPGRPSFAKEVLPGPEGRRQEVGRRLALGCGRRVVRGRGRGRGRAAEVNQTEAATPPILREAPDASACPQRGPAAGRCQRRLGRRRAAWVNRVPSSSVWS</sequence>
<feature type="region of interest" description="Disordered" evidence="1">
    <location>
        <begin position="1"/>
        <end position="69"/>
    </location>
</feature>